<dbReference type="PANTHER" id="PTHR33169">
    <property type="entry name" value="PADR-FAMILY TRANSCRIPTIONAL REGULATOR"/>
    <property type="match status" value="1"/>
</dbReference>
<dbReference type="Proteomes" id="UP001211894">
    <property type="component" value="Unassembled WGS sequence"/>
</dbReference>
<dbReference type="InterPro" id="IPR036388">
    <property type="entry name" value="WH-like_DNA-bd_sf"/>
</dbReference>
<evidence type="ECO:0000313" key="2">
    <source>
        <dbReference type="EMBL" id="MDA7027246.1"/>
    </source>
</evidence>
<sequence length="114" mass="13503">MKKFKSGRHTAAFILLFLAESPNYGGQLLKMCEERLYANTIDSAILYRTLNKLEKEGAISSYWETVEEGQPRKWYKLNALGRAQLSEFYDDIVKRQRNFDLFLIHYKQLMEDEQ</sequence>
<dbReference type="SUPFAM" id="SSF46785">
    <property type="entry name" value="Winged helix' DNA-binding domain"/>
    <property type="match status" value="1"/>
</dbReference>
<dbReference type="InterPro" id="IPR052509">
    <property type="entry name" value="Metal_resp_DNA-bind_regulator"/>
</dbReference>
<accession>A0ABT4X761</accession>
<organism evidence="2 3">
    <name type="scientific">Bacillus changyiensis</name>
    <dbReference type="NCBI Taxonomy" id="3004103"/>
    <lineage>
        <taxon>Bacteria</taxon>
        <taxon>Bacillati</taxon>
        <taxon>Bacillota</taxon>
        <taxon>Bacilli</taxon>
        <taxon>Bacillales</taxon>
        <taxon>Bacillaceae</taxon>
        <taxon>Bacillus</taxon>
    </lineage>
</organism>
<dbReference type="Gene3D" id="1.10.10.10">
    <property type="entry name" value="Winged helix-like DNA-binding domain superfamily/Winged helix DNA-binding domain"/>
    <property type="match status" value="1"/>
</dbReference>
<protein>
    <submittedName>
        <fullName evidence="2">PadR family transcriptional regulator</fullName>
    </submittedName>
</protein>
<dbReference type="InterPro" id="IPR005149">
    <property type="entry name" value="Tscrpt_reg_PadR_N"/>
</dbReference>
<keyword evidence="3" id="KW-1185">Reference proteome</keyword>
<proteinExistence type="predicted"/>
<gene>
    <name evidence="2" type="ORF">PJ311_11560</name>
</gene>
<dbReference type="RefSeq" id="WP_271341091.1">
    <property type="nucleotide sequence ID" value="NZ_JAQKAB010000007.1"/>
</dbReference>
<evidence type="ECO:0000259" key="1">
    <source>
        <dbReference type="Pfam" id="PF03551"/>
    </source>
</evidence>
<dbReference type="InterPro" id="IPR036390">
    <property type="entry name" value="WH_DNA-bd_sf"/>
</dbReference>
<dbReference type="Pfam" id="PF03551">
    <property type="entry name" value="PadR"/>
    <property type="match status" value="1"/>
</dbReference>
<feature type="domain" description="Transcription regulator PadR N-terminal" evidence="1">
    <location>
        <begin position="14"/>
        <end position="86"/>
    </location>
</feature>
<name>A0ABT4X761_9BACI</name>
<evidence type="ECO:0000313" key="3">
    <source>
        <dbReference type="Proteomes" id="UP001211894"/>
    </source>
</evidence>
<dbReference type="EMBL" id="JAQKAB010000007">
    <property type="protein sequence ID" value="MDA7027246.1"/>
    <property type="molecule type" value="Genomic_DNA"/>
</dbReference>
<reference evidence="2 3" key="1">
    <citation type="submission" date="2023-01" db="EMBL/GenBank/DDBJ databases">
        <title>Bacillus changyiensis sp. nov., isolated from a coastal deposit.</title>
        <authorList>
            <person name="Xiao G."/>
            <person name="Lai Q."/>
            <person name="Hu Z."/>
            <person name="Shao Z."/>
        </authorList>
    </citation>
    <scope>NUCLEOTIDE SEQUENCE [LARGE SCALE GENOMIC DNA]</scope>
    <source>
        <strain evidence="2 3">CLL-7-23</strain>
    </source>
</reference>
<comment type="caution">
    <text evidence="2">The sequence shown here is derived from an EMBL/GenBank/DDBJ whole genome shotgun (WGS) entry which is preliminary data.</text>
</comment>
<dbReference type="PANTHER" id="PTHR33169:SF14">
    <property type="entry name" value="TRANSCRIPTIONAL REGULATOR RV3488"/>
    <property type="match status" value="1"/>
</dbReference>